<reference evidence="10 11" key="1">
    <citation type="submission" date="2016-07" db="EMBL/GenBank/DDBJ databases">
        <title>Pervasive Adenine N6-methylation of Active Genes in Fungi.</title>
        <authorList>
            <consortium name="DOE Joint Genome Institute"/>
            <person name="Mondo S.J."/>
            <person name="Dannebaum R.O."/>
            <person name="Kuo R.C."/>
            <person name="Labutti K."/>
            <person name="Haridas S."/>
            <person name="Kuo A."/>
            <person name="Salamov A."/>
            <person name="Ahrendt S.R."/>
            <person name="Lipzen A."/>
            <person name="Sullivan W."/>
            <person name="Andreopoulos W.B."/>
            <person name="Clum A."/>
            <person name="Lindquist E."/>
            <person name="Daum C."/>
            <person name="Ramamoorthy G.K."/>
            <person name="Gryganskyi A."/>
            <person name="Culley D."/>
            <person name="Magnuson J.K."/>
            <person name="James T.Y."/>
            <person name="O'Malley M.A."/>
            <person name="Stajich J.E."/>
            <person name="Spatafora J.W."/>
            <person name="Visel A."/>
            <person name="Grigoriev I.V."/>
        </authorList>
    </citation>
    <scope>NUCLEOTIDE SEQUENCE [LARGE SCALE GENOMIC DNA]</scope>
    <source>
        <strain evidence="10 11">NRRL 3301</strain>
    </source>
</reference>
<evidence type="ECO:0000313" key="10">
    <source>
        <dbReference type="EMBL" id="ORX43338.1"/>
    </source>
</evidence>
<dbReference type="GO" id="GO:0006511">
    <property type="term" value="P:ubiquitin-dependent protein catabolic process"/>
    <property type="evidence" value="ECO:0007669"/>
    <property type="project" value="UniProtKB-UniRule"/>
</dbReference>
<dbReference type="PROSITE" id="PS52048">
    <property type="entry name" value="UCH_DOMAIN"/>
    <property type="match status" value="1"/>
</dbReference>
<evidence type="ECO:0000256" key="3">
    <source>
        <dbReference type="ARBA" id="ARBA00022670"/>
    </source>
</evidence>
<dbReference type="CDD" id="cd09616">
    <property type="entry name" value="Peptidase_C12_UCH_L1_L3"/>
    <property type="match status" value="1"/>
</dbReference>
<dbReference type="InterPro" id="IPR038765">
    <property type="entry name" value="Papain-like_cys_pep_sf"/>
</dbReference>
<dbReference type="GO" id="GO:0004843">
    <property type="term" value="F:cysteine-type deubiquitinase activity"/>
    <property type="evidence" value="ECO:0007669"/>
    <property type="project" value="UniProtKB-UniRule"/>
</dbReference>
<dbReference type="GO" id="GO:0005737">
    <property type="term" value="C:cytoplasm"/>
    <property type="evidence" value="ECO:0007669"/>
    <property type="project" value="TreeGrafter"/>
</dbReference>
<dbReference type="Proteomes" id="UP000242146">
    <property type="component" value="Unassembled WGS sequence"/>
</dbReference>
<evidence type="ECO:0000256" key="5">
    <source>
        <dbReference type="ARBA" id="ARBA00022801"/>
    </source>
</evidence>
<dbReference type="InterPro" id="IPR001578">
    <property type="entry name" value="Peptidase_C12_UCH"/>
</dbReference>
<evidence type="ECO:0000256" key="2">
    <source>
        <dbReference type="ARBA" id="ARBA00009326"/>
    </source>
</evidence>
<evidence type="ECO:0000256" key="1">
    <source>
        <dbReference type="ARBA" id="ARBA00000707"/>
    </source>
</evidence>
<evidence type="ECO:0000256" key="6">
    <source>
        <dbReference type="ARBA" id="ARBA00022807"/>
    </source>
</evidence>
<dbReference type="FunFam" id="3.40.532.10:FF:000006">
    <property type="entry name" value="Ubiquitin carboxyl-terminal hydrolase"/>
    <property type="match status" value="1"/>
</dbReference>
<dbReference type="STRING" id="101127.A0A1X2G305"/>
<dbReference type="GO" id="GO:0016579">
    <property type="term" value="P:protein deubiquitination"/>
    <property type="evidence" value="ECO:0007669"/>
    <property type="project" value="TreeGrafter"/>
</dbReference>
<comment type="catalytic activity">
    <reaction evidence="1 7 8">
        <text>Thiol-dependent hydrolysis of ester, thioester, amide, peptide and isopeptide bonds formed by the C-terminal Gly of ubiquitin (a 76-residue protein attached to proteins as an intracellular targeting signal).</text>
        <dbReference type="EC" id="3.4.19.12"/>
    </reaction>
</comment>
<dbReference type="AlphaFoldDB" id="A0A1X2G305"/>
<dbReference type="PROSITE" id="PS00140">
    <property type="entry name" value="UCH_1"/>
    <property type="match status" value="1"/>
</dbReference>
<keyword evidence="11" id="KW-1185">Reference proteome</keyword>
<dbReference type="SUPFAM" id="SSF54001">
    <property type="entry name" value="Cysteine proteinases"/>
    <property type="match status" value="1"/>
</dbReference>
<dbReference type="InterPro" id="IPR057254">
    <property type="entry name" value="UCH_AS"/>
</dbReference>
<dbReference type="InterPro" id="IPR036959">
    <property type="entry name" value="Peptidase_C12_UCH_sf"/>
</dbReference>
<dbReference type="PRINTS" id="PR00707">
    <property type="entry name" value="UBCTHYDRLASE"/>
</dbReference>
<keyword evidence="4 7" id="KW-0833">Ubl conjugation pathway</keyword>
<protein>
    <recommendedName>
        <fullName evidence="8">Ubiquitin carboxyl-terminal hydrolase</fullName>
        <ecNumber evidence="8">3.4.19.12</ecNumber>
    </recommendedName>
</protein>
<comment type="similarity">
    <text evidence="2 7 8">Belongs to the peptidase C12 family.</text>
</comment>
<evidence type="ECO:0000256" key="4">
    <source>
        <dbReference type="ARBA" id="ARBA00022786"/>
    </source>
</evidence>
<accession>A0A1X2G305</accession>
<evidence type="ECO:0000256" key="8">
    <source>
        <dbReference type="RuleBase" id="RU361215"/>
    </source>
</evidence>
<dbReference type="Gene3D" id="3.40.532.10">
    <property type="entry name" value="Peptidase C12, ubiquitin carboxyl-terminal hydrolase"/>
    <property type="match status" value="1"/>
</dbReference>
<sequence length="231" mass="26004">MKWLPLEANPEVWNNIIHKNGISESLNFSDVYGFDPELLAFVPQPVEAVIFLFPITEAYESHRCLTHEQILQTQPNVKEDTKHIQFFKQTISNACGIIGLLHALANNKHKPGLFKDSNELFPTIIRDTENMSSDDRAVYLEKCSSLAEVHAQGAQEGQTETPSLDEHINLHFICFVDIDGELYELDGRQDFPISHGPIKASLLDDTVTVMKAFMSRDTQETNFSAIALSSD</sequence>
<feature type="domain" description="UCH catalytic" evidence="9">
    <location>
        <begin position="2"/>
        <end position="230"/>
    </location>
</feature>
<keyword evidence="6 7" id="KW-0788">Thiol protease</keyword>
<gene>
    <name evidence="10" type="ORF">DM01DRAFT_1201311</name>
</gene>
<feature type="active site" description="Proton donor" evidence="7">
    <location>
        <position position="171"/>
    </location>
</feature>
<dbReference type="PANTHER" id="PTHR10589">
    <property type="entry name" value="UBIQUITIN CARBOXYL-TERMINAL HYDROLASE"/>
    <property type="match status" value="1"/>
</dbReference>
<organism evidence="10 11">
    <name type="scientific">Hesseltinella vesiculosa</name>
    <dbReference type="NCBI Taxonomy" id="101127"/>
    <lineage>
        <taxon>Eukaryota</taxon>
        <taxon>Fungi</taxon>
        <taxon>Fungi incertae sedis</taxon>
        <taxon>Mucoromycota</taxon>
        <taxon>Mucoromycotina</taxon>
        <taxon>Mucoromycetes</taxon>
        <taxon>Mucorales</taxon>
        <taxon>Cunninghamellaceae</taxon>
        <taxon>Hesseltinella</taxon>
    </lineage>
</organism>
<keyword evidence="5 7" id="KW-0378">Hydrolase</keyword>
<dbReference type="PANTHER" id="PTHR10589:SF17">
    <property type="entry name" value="UBIQUITIN CARBOXYL-TERMINAL HYDROLASE"/>
    <property type="match status" value="1"/>
</dbReference>
<evidence type="ECO:0000256" key="7">
    <source>
        <dbReference type="PROSITE-ProRule" id="PRU01393"/>
    </source>
</evidence>
<feature type="site" description="Transition state stabilizer" evidence="7">
    <location>
        <position position="89"/>
    </location>
</feature>
<dbReference type="Pfam" id="PF01088">
    <property type="entry name" value="Peptidase_C12"/>
    <property type="match status" value="1"/>
</dbReference>
<evidence type="ECO:0000313" key="11">
    <source>
        <dbReference type="Proteomes" id="UP000242146"/>
    </source>
</evidence>
<comment type="caution">
    <text evidence="10">The sequence shown here is derived from an EMBL/GenBank/DDBJ whole genome shotgun (WGS) entry which is preliminary data.</text>
</comment>
<feature type="site" description="Important for enzyme activity" evidence="7">
    <location>
        <position position="186"/>
    </location>
</feature>
<evidence type="ECO:0000259" key="9">
    <source>
        <dbReference type="PROSITE" id="PS52048"/>
    </source>
</evidence>
<keyword evidence="3 7" id="KW-0645">Protease</keyword>
<dbReference type="EC" id="3.4.19.12" evidence="8"/>
<proteinExistence type="inferred from homology"/>
<feature type="active site" description="Nucleophile" evidence="7">
    <location>
        <position position="95"/>
    </location>
</feature>
<name>A0A1X2G305_9FUNG</name>
<dbReference type="EMBL" id="MCGT01000056">
    <property type="protein sequence ID" value="ORX43338.1"/>
    <property type="molecule type" value="Genomic_DNA"/>
</dbReference>
<dbReference type="OrthoDB" id="427186at2759"/>